<evidence type="ECO:0000256" key="2">
    <source>
        <dbReference type="ARBA" id="ARBA00008639"/>
    </source>
</evidence>
<evidence type="ECO:0000256" key="4">
    <source>
        <dbReference type="PIRSR" id="PIRSR006278-1"/>
    </source>
</evidence>
<comment type="cofactor">
    <cofactor evidence="1">
        <name>pyridoxal 5'-phosphate</name>
        <dbReference type="ChEBI" id="CHEBI:597326"/>
    </cofactor>
</comment>
<dbReference type="OrthoDB" id="9801249at2"/>
<dbReference type="Gene3D" id="3.40.50.1100">
    <property type="match status" value="2"/>
</dbReference>
<dbReference type="PIRSF" id="PIRSF006278">
    <property type="entry name" value="ACCD_DCysDesulf"/>
    <property type="match status" value="1"/>
</dbReference>
<dbReference type="SUPFAM" id="SSF53686">
    <property type="entry name" value="Tryptophan synthase beta subunit-like PLP-dependent enzymes"/>
    <property type="match status" value="1"/>
</dbReference>
<keyword evidence="8" id="KW-1185">Reference proteome</keyword>
<evidence type="ECO:0000256" key="1">
    <source>
        <dbReference type="ARBA" id="ARBA00001933"/>
    </source>
</evidence>
<evidence type="ECO:0000259" key="6">
    <source>
        <dbReference type="Pfam" id="PF00291"/>
    </source>
</evidence>
<feature type="domain" description="Tryptophan synthase beta chain-like PALP" evidence="6">
    <location>
        <begin position="6"/>
        <end position="279"/>
    </location>
</feature>
<comment type="similarity">
    <text evidence="2">Belongs to the ACC deaminase/D-cysteine desulfhydrase family.</text>
</comment>
<feature type="modified residue" description="N6-(pyridoxal phosphate)lysine" evidence="5">
    <location>
        <position position="37"/>
    </location>
</feature>
<dbReference type="EMBL" id="FUYZ01000002">
    <property type="protein sequence ID" value="SKB72172.1"/>
    <property type="molecule type" value="Genomic_DNA"/>
</dbReference>
<evidence type="ECO:0000313" key="7">
    <source>
        <dbReference type="EMBL" id="SKB72172.1"/>
    </source>
</evidence>
<dbReference type="GO" id="GO:0019148">
    <property type="term" value="F:D-cysteine desulfhydrase activity"/>
    <property type="evidence" value="ECO:0007669"/>
    <property type="project" value="TreeGrafter"/>
</dbReference>
<dbReference type="AlphaFoldDB" id="A0A1T5DKD6"/>
<dbReference type="InterPro" id="IPR036052">
    <property type="entry name" value="TrpB-like_PALP_sf"/>
</dbReference>
<keyword evidence="3 5" id="KW-0663">Pyridoxal phosphate</keyword>
<dbReference type="PANTHER" id="PTHR43780:SF2">
    <property type="entry name" value="1-AMINOCYCLOPROPANE-1-CARBOXYLATE DEAMINASE-RELATED"/>
    <property type="match status" value="1"/>
</dbReference>
<sequence length="301" mass="34084">MLTTEHNIPIEKIGNFNGVELWIKREDLIHPDISGNKYWKLFYNVKYYLDQNPSNAKLITFGGAFSNHIAAVAALGKSLNISNLGIIRGEELKDKIYDNPTLHQAFNNGMEFNFVSRESYRDKSFLNQTLKQNFPEALIIPEGGSNNLAVEGVQWMLNEHTKDFDYLCTAVGTGGTIAGISKVAEPHQKVIGIKVVQDDSLENLVKNWSGQSNFELLNALEARYGKITDDNIRFINDFYKRYQIPLDPIYTGKMMQKLIQLIDDNYFEKGTKILAFHTGGLQAIAGANQQLQKKNKTLIQF</sequence>
<dbReference type="RefSeq" id="WP_079666074.1">
    <property type="nucleotide sequence ID" value="NZ_FUYZ01000002.1"/>
</dbReference>
<gene>
    <name evidence="7" type="ORF">SAMN05660477_00795</name>
</gene>
<accession>A0A1T5DKD6</accession>
<organism evidence="7 8">
    <name type="scientific">Soonwooa buanensis</name>
    <dbReference type="NCBI Taxonomy" id="619805"/>
    <lineage>
        <taxon>Bacteria</taxon>
        <taxon>Pseudomonadati</taxon>
        <taxon>Bacteroidota</taxon>
        <taxon>Flavobacteriia</taxon>
        <taxon>Flavobacteriales</taxon>
        <taxon>Weeksellaceae</taxon>
        <taxon>Chryseobacterium group</taxon>
        <taxon>Soonwooa</taxon>
    </lineage>
</organism>
<dbReference type="Proteomes" id="UP000191112">
    <property type="component" value="Unassembled WGS sequence"/>
</dbReference>
<dbReference type="PANTHER" id="PTHR43780">
    <property type="entry name" value="1-AMINOCYCLOPROPANE-1-CARBOXYLATE DEAMINASE-RELATED"/>
    <property type="match status" value="1"/>
</dbReference>
<name>A0A1T5DKD6_9FLAO</name>
<dbReference type="STRING" id="619805.SAMN05660477_00795"/>
<dbReference type="Pfam" id="PF00291">
    <property type="entry name" value="PALP"/>
    <property type="match status" value="1"/>
</dbReference>
<feature type="active site" description="Nucleophile" evidence="4">
    <location>
        <position position="66"/>
    </location>
</feature>
<dbReference type="InterPro" id="IPR001926">
    <property type="entry name" value="TrpB-like_PALP"/>
</dbReference>
<evidence type="ECO:0000313" key="8">
    <source>
        <dbReference type="Proteomes" id="UP000191112"/>
    </source>
</evidence>
<proteinExistence type="inferred from homology"/>
<dbReference type="InterPro" id="IPR027278">
    <property type="entry name" value="ACCD_DCysDesulf"/>
</dbReference>
<reference evidence="7 8" key="1">
    <citation type="submission" date="2017-02" db="EMBL/GenBank/DDBJ databases">
        <authorList>
            <person name="Peterson S.W."/>
        </authorList>
    </citation>
    <scope>NUCLEOTIDE SEQUENCE [LARGE SCALE GENOMIC DNA]</scope>
    <source>
        <strain evidence="7 8">DSM 22323</strain>
    </source>
</reference>
<evidence type="ECO:0000256" key="5">
    <source>
        <dbReference type="PIRSR" id="PIRSR006278-2"/>
    </source>
</evidence>
<protein>
    <submittedName>
        <fullName evidence="7">1-aminocyclopropane-1-carboxylate deaminase/D-cysteine desulfhydrase, PLP-dependent ACC family</fullName>
    </submittedName>
</protein>
<evidence type="ECO:0000256" key="3">
    <source>
        <dbReference type="ARBA" id="ARBA00022898"/>
    </source>
</evidence>